<evidence type="ECO:0000313" key="1">
    <source>
        <dbReference type="EMBL" id="RDB15367.1"/>
    </source>
</evidence>
<protein>
    <submittedName>
        <fullName evidence="1">Uncharacterized protein</fullName>
    </submittedName>
</protein>
<dbReference type="EMBL" id="LUEZ02000181">
    <property type="protein sequence ID" value="RDB15367.1"/>
    <property type="molecule type" value="Genomic_DNA"/>
</dbReference>
<comment type="caution">
    <text evidence="1">The sequence shown here is derived from an EMBL/GenBank/DDBJ whole genome shotgun (WGS) entry which is preliminary data.</text>
</comment>
<dbReference type="AlphaFoldDB" id="A0A369J3Z8"/>
<dbReference type="SUPFAM" id="SSF55729">
    <property type="entry name" value="Acyl-CoA N-acyltransferases (Nat)"/>
    <property type="match status" value="1"/>
</dbReference>
<dbReference type="Proteomes" id="UP000076154">
    <property type="component" value="Unassembled WGS sequence"/>
</dbReference>
<dbReference type="InParanoid" id="A0A369J3Z8"/>
<gene>
    <name evidence="1" type="ORF">Hypma_004661</name>
</gene>
<keyword evidence="2" id="KW-1185">Reference proteome</keyword>
<organism evidence="1 2">
    <name type="scientific">Hypsizygus marmoreus</name>
    <name type="common">White beech mushroom</name>
    <name type="synonym">Agaricus marmoreus</name>
    <dbReference type="NCBI Taxonomy" id="39966"/>
    <lineage>
        <taxon>Eukaryota</taxon>
        <taxon>Fungi</taxon>
        <taxon>Dikarya</taxon>
        <taxon>Basidiomycota</taxon>
        <taxon>Agaricomycotina</taxon>
        <taxon>Agaricomycetes</taxon>
        <taxon>Agaricomycetidae</taxon>
        <taxon>Agaricales</taxon>
        <taxon>Tricholomatineae</taxon>
        <taxon>Lyophyllaceae</taxon>
        <taxon>Hypsizygus</taxon>
    </lineage>
</organism>
<reference evidence="1" key="1">
    <citation type="submission" date="2018-04" db="EMBL/GenBank/DDBJ databases">
        <title>Whole genome sequencing of Hypsizygus marmoreus.</title>
        <authorList>
            <person name="Choi I.-G."/>
            <person name="Min B."/>
            <person name="Kim J.-G."/>
            <person name="Kim S."/>
            <person name="Oh Y.-L."/>
            <person name="Kong W.-S."/>
            <person name="Park H."/>
            <person name="Jeong J."/>
            <person name="Song E.-S."/>
        </authorList>
    </citation>
    <scope>NUCLEOTIDE SEQUENCE [LARGE SCALE GENOMIC DNA]</scope>
    <source>
        <strain evidence="1">51987-8</strain>
    </source>
</reference>
<dbReference type="InterPro" id="IPR016181">
    <property type="entry name" value="Acyl_CoA_acyltransferase"/>
</dbReference>
<sequence>MDNLYTIKRATPSIEVYSNPCASSGLSPKAHAALAIGLPNSLFAVQIIYHTPSDEQPQTTPEGDPIGMGRVIGDGGLFFQVVDIAVPAHQGKGLRKLIMRQIESWLMENVPKVGYVSLAADGKAKDLLTQFGFKETSLGDSTSVTVAWPVVRE</sequence>
<accession>A0A369J3Z8</accession>
<evidence type="ECO:0000313" key="2">
    <source>
        <dbReference type="Proteomes" id="UP000076154"/>
    </source>
</evidence>
<dbReference type="UniPathway" id="UPA00113">
    <property type="reaction ID" value="UER00529"/>
</dbReference>
<dbReference type="OrthoDB" id="2744543at2759"/>
<proteinExistence type="predicted"/>
<dbReference type="STRING" id="39966.A0A369J3Z8"/>
<dbReference type="GO" id="GO:0006048">
    <property type="term" value="P:UDP-N-acetylglucosamine biosynthetic process"/>
    <property type="evidence" value="ECO:0007669"/>
    <property type="project" value="UniProtKB-UniPathway"/>
</dbReference>
<name>A0A369J3Z8_HYPMA</name>
<dbReference type="Gene3D" id="3.40.630.30">
    <property type="match status" value="1"/>
</dbReference>